<dbReference type="SUPFAM" id="SSF50494">
    <property type="entry name" value="Trypsin-like serine proteases"/>
    <property type="match status" value="1"/>
</dbReference>
<evidence type="ECO:0000256" key="3">
    <source>
        <dbReference type="ARBA" id="ARBA00022801"/>
    </source>
</evidence>
<comment type="caution">
    <text evidence="4">The sequence shown here is derived from an EMBL/GenBank/DDBJ whole genome shotgun (WGS) entry which is preliminary data.</text>
</comment>
<dbReference type="GO" id="GO:0006508">
    <property type="term" value="P:proteolysis"/>
    <property type="evidence" value="ECO:0007669"/>
    <property type="project" value="UniProtKB-KW"/>
</dbReference>
<dbReference type="GO" id="GO:0004252">
    <property type="term" value="F:serine-type endopeptidase activity"/>
    <property type="evidence" value="ECO:0007669"/>
    <property type="project" value="InterPro"/>
</dbReference>
<evidence type="ECO:0000256" key="1">
    <source>
        <dbReference type="ARBA" id="ARBA00010541"/>
    </source>
</evidence>
<dbReference type="InterPro" id="IPR051201">
    <property type="entry name" value="Chloro_Bact_Ser_Proteases"/>
</dbReference>
<evidence type="ECO:0008006" key="6">
    <source>
        <dbReference type="Google" id="ProtNLM"/>
    </source>
</evidence>
<evidence type="ECO:0000313" key="4">
    <source>
        <dbReference type="EMBL" id="PAB61125.1"/>
    </source>
</evidence>
<dbReference type="Proteomes" id="UP000216024">
    <property type="component" value="Unassembled WGS sequence"/>
</dbReference>
<dbReference type="Gene3D" id="2.40.10.10">
    <property type="entry name" value="Trypsin-like serine proteases"/>
    <property type="match status" value="1"/>
</dbReference>
<protein>
    <recommendedName>
        <fullName evidence="6">Serine protease</fullName>
    </recommendedName>
</protein>
<keyword evidence="2" id="KW-0645">Protease</keyword>
<evidence type="ECO:0000313" key="5">
    <source>
        <dbReference type="Proteomes" id="UP000216024"/>
    </source>
</evidence>
<comment type="similarity">
    <text evidence="1">Belongs to the peptidase S1C family.</text>
</comment>
<keyword evidence="5" id="KW-1185">Reference proteome</keyword>
<organism evidence="4 5">
    <name type="scientific">Anaeromicrobium sediminis</name>
    <dbReference type="NCBI Taxonomy" id="1478221"/>
    <lineage>
        <taxon>Bacteria</taxon>
        <taxon>Bacillati</taxon>
        <taxon>Bacillota</taxon>
        <taxon>Clostridia</taxon>
        <taxon>Peptostreptococcales</taxon>
        <taxon>Thermotaleaceae</taxon>
        <taxon>Anaeromicrobium</taxon>
    </lineage>
</organism>
<dbReference type="PANTHER" id="PTHR43343:SF3">
    <property type="entry name" value="PROTEASE DO-LIKE 8, CHLOROPLASTIC"/>
    <property type="match status" value="1"/>
</dbReference>
<dbReference type="PRINTS" id="PR00834">
    <property type="entry name" value="PROTEASES2C"/>
</dbReference>
<evidence type="ECO:0000256" key="2">
    <source>
        <dbReference type="ARBA" id="ARBA00022670"/>
    </source>
</evidence>
<name>A0A267MQE0_9FIRM</name>
<dbReference type="Pfam" id="PF13365">
    <property type="entry name" value="Trypsin_2"/>
    <property type="match status" value="1"/>
</dbReference>
<accession>A0A267MQE0</accession>
<dbReference type="OrthoDB" id="189537at2"/>
<dbReference type="AlphaFoldDB" id="A0A267MQE0"/>
<reference evidence="4 5" key="1">
    <citation type="submission" date="2017-06" db="EMBL/GenBank/DDBJ databases">
        <title>Draft genome sequence of anaerobic fermentative bacterium Anaeromicrobium sediminis DY2726D isolated from West Pacific Ocean sediments.</title>
        <authorList>
            <person name="Zeng X."/>
        </authorList>
    </citation>
    <scope>NUCLEOTIDE SEQUENCE [LARGE SCALE GENOMIC DNA]</scope>
    <source>
        <strain evidence="4 5">DY2726D</strain>
    </source>
</reference>
<dbReference type="InterPro" id="IPR001940">
    <property type="entry name" value="Peptidase_S1C"/>
</dbReference>
<proteinExistence type="inferred from homology"/>
<gene>
    <name evidence="4" type="ORF">CCE28_01480</name>
</gene>
<keyword evidence="3" id="KW-0378">Hydrolase</keyword>
<dbReference type="PANTHER" id="PTHR43343">
    <property type="entry name" value="PEPTIDASE S12"/>
    <property type="match status" value="1"/>
</dbReference>
<dbReference type="EMBL" id="NIBG01000001">
    <property type="protein sequence ID" value="PAB61125.1"/>
    <property type="molecule type" value="Genomic_DNA"/>
</dbReference>
<dbReference type="InterPro" id="IPR043504">
    <property type="entry name" value="Peptidase_S1_PA_chymotrypsin"/>
</dbReference>
<dbReference type="InterPro" id="IPR009003">
    <property type="entry name" value="Peptidase_S1_PA"/>
</dbReference>
<sequence>MRLSDKDLGLVRGQKIIAIGSPLGLFNTISDGIVSGFREFDYIKMVQITAPISPGSSGGALINMHGKLVGITTAGLDGQNLNMAVPDQYIKEFVGNVLKLK</sequence>